<dbReference type="GO" id="GO:0005576">
    <property type="term" value="C:extracellular region"/>
    <property type="evidence" value="ECO:0007669"/>
    <property type="project" value="InterPro"/>
</dbReference>
<gene>
    <name evidence="5" type="ORF">QQS21_011930</name>
</gene>
<evidence type="ECO:0000256" key="3">
    <source>
        <dbReference type="ARBA" id="ARBA00022702"/>
    </source>
</evidence>
<proteinExistence type="inferred from homology"/>
<evidence type="ECO:0000256" key="1">
    <source>
        <dbReference type="ARBA" id="ARBA00008693"/>
    </source>
</evidence>
<organism evidence="5 6">
    <name type="scientific">Conoideocrella luteorostrata</name>
    <dbReference type="NCBI Taxonomy" id="1105319"/>
    <lineage>
        <taxon>Eukaryota</taxon>
        <taxon>Fungi</taxon>
        <taxon>Dikarya</taxon>
        <taxon>Ascomycota</taxon>
        <taxon>Pezizomycotina</taxon>
        <taxon>Sordariomycetes</taxon>
        <taxon>Hypocreomycetidae</taxon>
        <taxon>Hypocreales</taxon>
        <taxon>Clavicipitaceae</taxon>
        <taxon>Conoideocrella</taxon>
    </lineage>
</organism>
<dbReference type="InterPro" id="IPR004978">
    <property type="entry name" value="Stanniocalcin"/>
</dbReference>
<keyword evidence="6" id="KW-1185">Reference proteome</keyword>
<evidence type="ECO:0000256" key="4">
    <source>
        <dbReference type="ARBA" id="ARBA00023157"/>
    </source>
</evidence>
<name>A0AAJ0CC58_9HYPO</name>
<dbReference type="GO" id="GO:0005179">
    <property type="term" value="F:hormone activity"/>
    <property type="evidence" value="ECO:0007669"/>
    <property type="project" value="UniProtKB-KW"/>
</dbReference>
<evidence type="ECO:0000256" key="2">
    <source>
        <dbReference type="ARBA" id="ARBA00011748"/>
    </source>
</evidence>
<comment type="similarity">
    <text evidence="1">Belongs to the stanniocalcin family.</text>
</comment>
<evidence type="ECO:0000313" key="6">
    <source>
        <dbReference type="Proteomes" id="UP001251528"/>
    </source>
</evidence>
<comment type="subunit">
    <text evidence="2">Homodimer; disulfide-linked.</text>
</comment>
<evidence type="ECO:0000313" key="5">
    <source>
        <dbReference type="EMBL" id="KAK2590393.1"/>
    </source>
</evidence>
<comment type="caution">
    <text evidence="5">The sequence shown here is derived from an EMBL/GenBank/DDBJ whole genome shotgun (WGS) entry which is preliminary data.</text>
</comment>
<reference evidence="5" key="1">
    <citation type="submission" date="2023-06" db="EMBL/GenBank/DDBJ databases">
        <title>Conoideocrella luteorostrata (Hypocreales: Clavicipitaceae), a potential biocontrol fungus for elongate hemlock scale in United States Christmas tree production areas.</title>
        <authorList>
            <person name="Barrett H."/>
            <person name="Lovett B."/>
            <person name="Macias A.M."/>
            <person name="Stajich J.E."/>
            <person name="Kasson M.T."/>
        </authorList>
    </citation>
    <scope>NUCLEOTIDE SEQUENCE</scope>
    <source>
        <strain evidence="5">ARSEF 14590</strain>
    </source>
</reference>
<dbReference type="EMBL" id="JASWJB010000445">
    <property type="protein sequence ID" value="KAK2590393.1"/>
    <property type="molecule type" value="Genomic_DNA"/>
</dbReference>
<dbReference type="GO" id="GO:0006874">
    <property type="term" value="P:intracellular calcium ion homeostasis"/>
    <property type="evidence" value="ECO:0007669"/>
    <property type="project" value="TreeGrafter"/>
</dbReference>
<accession>A0AAJ0CC58</accession>
<protein>
    <submittedName>
        <fullName evidence="5">Uncharacterized protein</fullName>
    </submittedName>
</protein>
<sequence length="326" mass="34903">MVLGAGACAALTHDISHLSPRACTPDIILDSITEDGIHQANSAISFKVACGALDTTKSHAIFISRSEDPTPWAIFVHNTTITAQGITMPDGLGVGQKSITIVATDLKGLPLLKNFVIAFGSAPVAFISKPSQKAATTASSTYCHADVLSQPQCQNPPPTCDFYESCAEAALLCGPGGYPLGYGLKNCQKFMQRLQYFTSAGRTWIFKVMTCLQHFLITPLSQCDMSCNRIKDIAFSSHPQCYVESGVCDLPLSDWVQLVITVNTDLLAGPALKQAVVTGGKCALHYVQLIENEIKVLEGHLGNKDIAAIKGQIALFATVKSLFETH</sequence>
<keyword evidence="4" id="KW-1015">Disulfide bond</keyword>
<dbReference type="PANTHER" id="PTHR11245">
    <property type="entry name" value="STANNIOCALCIN"/>
    <property type="match status" value="1"/>
</dbReference>
<dbReference type="PANTHER" id="PTHR11245:SF6">
    <property type="entry name" value="DUF19 DOMAIN-CONTAINING PROTEIN"/>
    <property type="match status" value="1"/>
</dbReference>
<dbReference type="AlphaFoldDB" id="A0AAJ0CC58"/>
<dbReference type="Proteomes" id="UP001251528">
    <property type="component" value="Unassembled WGS sequence"/>
</dbReference>
<keyword evidence="3" id="KW-0372">Hormone</keyword>